<feature type="zinc finger region" description="C3H1-type" evidence="6">
    <location>
        <begin position="459"/>
        <end position="485"/>
    </location>
</feature>
<feature type="region of interest" description="Disordered" evidence="7">
    <location>
        <begin position="591"/>
        <end position="637"/>
    </location>
</feature>
<dbReference type="AlphaFoldDB" id="A0A8J6L7W1"/>
<feature type="domain" description="C3H1-type" evidence="8">
    <location>
        <begin position="841"/>
        <end position="867"/>
    </location>
</feature>
<protein>
    <recommendedName>
        <fullName evidence="8">C3H1-type domain-containing protein</fullName>
    </recommendedName>
</protein>
<evidence type="ECO:0000313" key="10">
    <source>
        <dbReference type="Proteomes" id="UP000719412"/>
    </source>
</evidence>
<dbReference type="Proteomes" id="UP000719412">
    <property type="component" value="Unassembled WGS sequence"/>
</dbReference>
<dbReference type="Pfam" id="PF22628">
    <property type="entry name" value="zf-CCCH_10"/>
    <property type="match status" value="3"/>
</dbReference>
<dbReference type="EMBL" id="JABDTM020027775">
    <property type="protein sequence ID" value="KAH0810007.1"/>
    <property type="molecule type" value="Genomic_DNA"/>
</dbReference>
<evidence type="ECO:0000256" key="2">
    <source>
        <dbReference type="ARBA" id="ARBA00022737"/>
    </source>
</evidence>
<evidence type="ECO:0000256" key="7">
    <source>
        <dbReference type="SAM" id="MobiDB-lite"/>
    </source>
</evidence>
<feature type="zinc finger region" description="C3H1-type" evidence="6">
    <location>
        <begin position="424"/>
        <end position="452"/>
    </location>
</feature>
<reference evidence="9" key="1">
    <citation type="journal article" date="2020" name="J Insects Food Feed">
        <title>The yellow mealworm (Tenebrio molitor) genome: a resource for the emerging insects as food and feed industry.</title>
        <authorList>
            <person name="Eriksson T."/>
            <person name="Andere A."/>
            <person name="Kelstrup H."/>
            <person name="Emery V."/>
            <person name="Picard C."/>
        </authorList>
    </citation>
    <scope>NUCLEOTIDE SEQUENCE</scope>
    <source>
        <strain evidence="9">Stoneville</strain>
        <tissue evidence="9">Whole head</tissue>
    </source>
</reference>
<dbReference type="Gene3D" id="3.30.1370.210">
    <property type="match status" value="3"/>
</dbReference>
<feature type="domain" description="C3H1-type" evidence="8">
    <location>
        <begin position="459"/>
        <end position="485"/>
    </location>
</feature>
<keyword evidence="2" id="KW-0677">Repeat</keyword>
<evidence type="ECO:0000256" key="3">
    <source>
        <dbReference type="ARBA" id="ARBA00022771"/>
    </source>
</evidence>
<dbReference type="GO" id="GO:0043484">
    <property type="term" value="P:regulation of RNA splicing"/>
    <property type="evidence" value="ECO:0007669"/>
    <property type="project" value="TreeGrafter"/>
</dbReference>
<proteinExistence type="inferred from homology"/>
<dbReference type="InterPro" id="IPR054429">
    <property type="entry name" value="Znf-CCCH_Muscleblind-like"/>
</dbReference>
<evidence type="ECO:0000256" key="1">
    <source>
        <dbReference type="ARBA" id="ARBA00022723"/>
    </source>
</evidence>
<comment type="caution">
    <text evidence="9">The sequence shown here is derived from an EMBL/GenBank/DDBJ whole genome shotgun (WGS) entry which is preliminary data.</text>
</comment>
<feature type="domain" description="C3H1-type" evidence="8">
    <location>
        <begin position="424"/>
        <end position="452"/>
    </location>
</feature>
<keyword evidence="10" id="KW-1185">Reference proteome</keyword>
<keyword evidence="3 6" id="KW-0863">Zinc-finger</keyword>
<feature type="zinc finger region" description="C3H1-type" evidence="6">
    <location>
        <begin position="808"/>
        <end position="834"/>
    </location>
</feature>
<feature type="compositionally biased region" description="Low complexity" evidence="7">
    <location>
        <begin position="597"/>
        <end position="610"/>
    </location>
</feature>
<reference evidence="9" key="2">
    <citation type="submission" date="2021-08" db="EMBL/GenBank/DDBJ databases">
        <authorList>
            <person name="Eriksson T."/>
        </authorList>
    </citation>
    <scope>NUCLEOTIDE SEQUENCE</scope>
    <source>
        <strain evidence="9">Stoneville</strain>
        <tissue evidence="9">Whole head</tissue>
    </source>
</reference>
<accession>A0A8J6L7W1</accession>
<comment type="similarity">
    <text evidence="5">Belongs to the muscleblind family.</text>
</comment>
<keyword evidence="4 6" id="KW-0862">Zinc</keyword>
<evidence type="ECO:0000256" key="5">
    <source>
        <dbReference type="ARBA" id="ARBA00038226"/>
    </source>
</evidence>
<dbReference type="SMART" id="SM00356">
    <property type="entry name" value="ZnF_C3H1"/>
    <property type="match status" value="4"/>
</dbReference>
<dbReference type="PANTHER" id="PTHR12675:SF12">
    <property type="entry name" value="PROTEIN MUSCLEBLIND"/>
    <property type="match status" value="1"/>
</dbReference>
<dbReference type="InterPro" id="IPR000571">
    <property type="entry name" value="Znf_CCCH"/>
</dbReference>
<evidence type="ECO:0000256" key="4">
    <source>
        <dbReference type="ARBA" id="ARBA00022833"/>
    </source>
</evidence>
<feature type="zinc finger region" description="C3H1-type" evidence="6">
    <location>
        <begin position="841"/>
        <end position="867"/>
    </location>
</feature>
<evidence type="ECO:0000313" key="9">
    <source>
        <dbReference type="EMBL" id="KAH0810007.1"/>
    </source>
</evidence>
<evidence type="ECO:0000256" key="6">
    <source>
        <dbReference type="PROSITE-ProRule" id="PRU00723"/>
    </source>
</evidence>
<dbReference type="GO" id="GO:0008270">
    <property type="term" value="F:zinc ion binding"/>
    <property type="evidence" value="ECO:0007669"/>
    <property type="project" value="UniProtKB-KW"/>
</dbReference>
<dbReference type="GO" id="GO:0003723">
    <property type="term" value="F:RNA binding"/>
    <property type="evidence" value="ECO:0007669"/>
    <property type="project" value="TreeGrafter"/>
</dbReference>
<keyword evidence="1 6" id="KW-0479">Metal-binding</keyword>
<feature type="domain" description="C3H1-type" evidence="8">
    <location>
        <begin position="808"/>
        <end position="834"/>
    </location>
</feature>
<name>A0A8J6L7W1_TENMO</name>
<gene>
    <name evidence="9" type="ORF">GEV33_012784</name>
</gene>
<sequence length="883" mass="95473">MLFFTWSNETFGIFDEPCYEIVKKDQPIERLEYADLILLFMDRSHRTEPTDFLVFNVSYVSPESFWNHAGNVGAIDDVVFSIMANTDGYVLFPKTRFLGMSAERFLSGVLCGDWTAEPLQPEQAGFLGNRLLGFVSAREATSAMARTRGHGIVSHSCLMDAFGEEVAAGHKRQWVDGVSAAGGPLPNQSLGRTAGRARPVETIVVGHNDKFREQLPGRLGQPFTNDFTHGNNIQPGSIRLSTGLWRVTYDKEVASVPSSLPVGHEREVTMSLKWRYSYTYFHGGENLIGLNNFTELRASWVVRQPRNRIDGRCNREKPPCKYFHPPQHLKDQLLINGRNHLALKNALMQQMGLTPGQPLVPGQVQAVAANPYLTGMPQVGNTYSPYFAPGPIMPTIMGPDPTGVGSPLGVVPQTVVAQQKMPRSDRLEVCREYQRGACKRAESECRFAHPADSVTANEDGTVTVCMDAVKGRCNRDPCRYFHPPLHLQAQIKAAQSRASAPAAVSPLLAPPQATAALEIGKKRPREPSTADTDLLLQAFPAMMPYKRPAADKSGVPVYQPNATTYQQLMQLQQPFVPVSCEYSASPAPIPTTSCASPAAPQQQEPTATTTVSQPVKENEISSPISSTATTVPSTTLPPLPLPQPAAIPDPAALAKEVAQQNYAKAVKLAAVSQSLAASQLNQLNPLNYTGVSLNKQALTVPPPALARYPTAALPFGLGTTGLNLGLANPYSMAQQNHLLNISRPPPTIINPYSIIRTPYPGASSTPLLGSSLLGAQYPVTVSAAPITNVSASANIAAAAAQNNNNVLLDTLPVCQDFNRGLCNRPACKFVHLQGDGVEVVEHRVAVCRDAAKGQCTRSTCKYYHIPIALPPAPVMAALASYLQ</sequence>
<dbReference type="PROSITE" id="PS50103">
    <property type="entry name" value="ZF_C3H1"/>
    <property type="match status" value="4"/>
</dbReference>
<feature type="compositionally biased region" description="Low complexity" evidence="7">
    <location>
        <begin position="620"/>
        <end position="634"/>
    </location>
</feature>
<organism evidence="9 10">
    <name type="scientific">Tenebrio molitor</name>
    <name type="common">Yellow mealworm beetle</name>
    <dbReference type="NCBI Taxonomy" id="7067"/>
    <lineage>
        <taxon>Eukaryota</taxon>
        <taxon>Metazoa</taxon>
        <taxon>Ecdysozoa</taxon>
        <taxon>Arthropoda</taxon>
        <taxon>Hexapoda</taxon>
        <taxon>Insecta</taxon>
        <taxon>Pterygota</taxon>
        <taxon>Neoptera</taxon>
        <taxon>Endopterygota</taxon>
        <taxon>Coleoptera</taxon>
        <taxon>Polyphaga</taxon>
        <taxon>Cucujiformia</taxon>
        <taxon>Tenebrionidae</taxon>
        <taxon>Tenebrio</taxon>
    </lineage>
</organism>
<dbReference type="PANTHER" id="PTHR12675">
    <property type="entry name" value="MUSCLEBLIND-LIKE PROTEIN"/>
    <property type="match status" value="1"/>
</dbReference>
<evidence type="ECO:0000259" key="8">
    <source>
        <dbReference type="PROSITE" id="PS50103"/>
    </source>
</evidence>